<sequence length="1170" mass="129567">MLSPRMEERQHGQPLTWTLSRHSTQASDPPFSIRQQNIIQSTSAAADPIIPSTATCASDEGASYQDDFPSREGSQNREGLFDKELPPGCSWGPEITPELLDEYGLPPHPSSTPSSPQRIIYVSFPPSSTKNPFFFKSWRKKAIVGVATGFTLLTSINVSAYSIGEESMCEDLGCSQQTAAVGLGIYCFGFAVTPMILAPLSEEFGRRWTYVVSVIIFLLFHIMLAAAKNMGTVLVARIIQGCAGSVGSTLVGGTIADIYMPADRGLPSSIFALAGTGGSGLGPVIFAWVESNPELRWRWIWWIQCMLIAALLPLIFMILPETRESVILRRRAHHLRKQAETSEKDVGGRYTARSEIGRVKFWAAMRVSATRPIMFLLFEPVVAFFALWVSIAWGVLYSQIGGITYIFKNIHGFTTNEVGLVYLTILIGAFLGFGFNFLQDAIYRRRVSKVGMEARLYGPMLAGLTFAGGCIFFAFTAVKEVYWLVPCFAIVIVIASILTLYICCFVYLSECYGSYASSAIAAQSFLRNMFGGAFSIFIHKQYVALTPRWTLFTWGMVGLVLSAVPFVAFWKGEVIRSHSKYSKLLMKEERERIEREKEVLDGFGSAAADPIIPSTATTATCLSNSKELQESELASKESNLDKQEGLPTPDLPPGCSWGPEITPELLDEYDLPPHPTSTPSSPQRIIYVSFPPNSPKNPFFFKPWRKRAIVGVATCFTLMTAMNVGAFSIGEESMCEDLGCSQQTAAVGLGIFCFGFAVTPMVLAPLSEEFGRRWTYIISVIIFLLFGIMLAAAKNTATMLVARIVQGCAGSVGATLVGGTIADIYMPADRGLPSSIFAMAGTGGSGLGPAVYAWVESNPNLRWRWIWWIQCMLIVVLILLICLILPETRESVILRRRAHNLRKELERSGIDVGGRFTARSEIKRVKFWKAMSVSATRPIMFLLVEPVVTFFSLWVSVAWGVLFSQVGGISYIFKTNHDFTTNEVGLVYLSIFIGAFVGFLLNFIQDAIYRRRVFKDGMEARLYGPMVAGLTFAVGCFFFAFTAVKEVDWLAPCFAIVIVIASLLTLYICCVVYLSECYGSYASSAVAAQSFLRNMFGGAFVLFIRKQYVAMTPRWTIFTWGMVGLVLSVVPFIAFWKGNVIRSHSKYSKLLMKEERERIEREKEVLDGFG</sequence>
<evidence type="ECO:0000256" key="3">
    <source>
        <dbReference type="ARBA" id="ARBA00022989"/>
    </source>
</evidence>
<evidence type="ECO:0000256" key="1">
    <source>
        <dbReference type="ARBA" id="ARBA00004141"/>
    </source>
</evidence>
<dbReference type="GeneID" id="30153854"/>
<keyword evidence="2 6" id="KW-0812">Transmembrane</keyword>
<feature type="transmembrane region" description="Helical" evidence="6">
    <location>
        <begin position="1022"/>
        <end position="1043"/>
    </location>
</feature>
<dbReference type="GO" id="GO:0005886">
    <property type="term" value="C:plasma membrane"/>
    <property type="evidence" value="ECO:0007669"/>
    <property type="project" value="TreeGrafter"/>
</dbReference>
<dbReference type="EMBL" id="AWGJ01000003">
    <property type="protein sequence ID" value="ODN82262.1"/>
    <property type="molecule type" value="Genomic_DNA"/>
</dbReference>
<feature type="transmembrane region" description="Helical" evidence="6">
    <location>
        <begin position="708"/>
        <end position="729"/>
    </location>
</feature>
<evidence type="ECO:0000313" key="8">
    <source>
        <dbReference type="EMBL" id="ODN82262.1"/>
    </source>
</evidence>
<feature type="transmembrane region" description="Helical" evidence="6">
    <location>
        <begin position="1086"/>
        <end position="1105"/>
    </location>
</feature>
<feature type="transmembrane region" description="Helical" evidence="6">
    <location>
        <begin position="1117"/>
        <end position="1136"/>
    </location>
</feature>
<comment type="subcellular location">
    <subcellularLocation>
        <location evidence="1">Membrane</location>
        <topology evidence="1">Multi-pass membrane protein</topology>
    </subcellularLocation>
</comment>
<accession>A0A1E3I0Z0</accession>
<keyword evidence="3 6" id="KW-1133">Transmembrane helix</keyword>
<dbReference type="GO" id="GO:0042908">
    <property type="term" value="P:xenobiotic transport"/>
    <property type="evidence" value="ECO:0007669"/>
    <property type="project" value="UniProtKB-ARBA"/>
</dbReference>
<dbReference type="Pfam" id="PF07690">
    <property type="entry name" value="MFS_1"/>
    <property type="match status" value="2"/>
</dbReference>
<feature type="transmembrane region" description="Helical" evidence="6">
    <location>
        <begin position="749"/>
        <end position="767"/>
    </location>
</feature>
<dbReference type="InterPro" id="IPR020846">
    <property type="entry name" value="MFS_dom"/>
</dbReference>
<organism evidence="8 9">
    <name type="scientific">Cryptococcus amylolentus CBS 6039</name>
    <dbReference type="NCBI Taxonomy" id="1295533"/>
    <lineage>
        <taxon>Eukaryota</taxon>
        <taxon>Fungi</taxon>
        <taxon>Dikarya</taxon>
        <taxon>Basidiomycota</taxon>
        <taxon>Agaricomycotina</taxon>
        <taxon>Tremellomycetes</taxon>
        <taxon>Tremellales</taxon>
        <taxon>Cryptococcaceae</taxon>
        <taxon>Cryptococcus</taxon>
    </lineage>
</organism>
<feature type="transmembrane region" description="Helical" evidence="6">
    <location>
        <begin position="270"/>
        <end position="289"/>
    </location>
</feature>
<feature type="transmembrane region" description="Helical" evidence="6">
    <location>
        <begin position="183"/>
        <end position="201"/>
    </location>
</feature>
<feature type="transmembrane region" description="Helical" evidence="6">
    <location>
        <begin position="375"/>
        <end position="400"/>
    </location>
</feature>
<gene>
    <name evidence="8" type="ORF">L202_02545</name>
</gene>
<proteinExistence type="predicted"/>
<protein>
    <recommendedName>
        <fullName evidence="7">Major facilitator superfamily (MFS) profile domain-containing protein</fullName>
    </recommendedName>
</protein>
<feature type="transmembrane region" description="Helical" evidence="6">
    <location>
        <begin position="551"/>
        <end position="570"/>
    </location>
</feature>
<dbReference type="Gene3D" id="1.20.1250.20">
    <property type="entry name" value="MFS general substrate transporter like domains"/>
    <property type="match status" value="2"/>
</dbReference>
<feature type="compositionally biased region" description="Polar residues" evidence="5">
    <location>
        <begin position="13"/>
        <end position="33"/>
    </location>
</feature>
<dbReference type="InterPro" id="IPR011701">
    <property type="entry name" value="MFS"/>
</dbReference>
<feature type="transmembrane region" description="Helical" evidence="6">
    <location>
        <begin position="301"/>
        <end position="320"/>
    </location>
</feature>
<dbReference type="AlphaFoldDB" id="A0A1E3I0Z0"/>
<dbReference type="PANTHER" id="PTHR23502">
    <property type="entry name" value="MAJOR FACILITATOR SUPERFAMILY"/>
    <property type="match status" value="1"/>
</dbReference>
<keyword evidence="9" id="KW-1185">Reference proteome</keyword>
<feature type="transmembrane region" description="Helical" evidence="6">
    <location>
        <begin position="520"/>
        <end position="539"/>
    </location>
</feature>
<keyword evidence="4 6" id="KW-0472">Membrane</keyword>
<feature type="transmembrane region" description="Helical" evidence="6">
    <location>
        <begin position="939"/>
        <end position="964"/>
    </location>
</feature>
<feature type="transmembrane region" description="Helical" evidence="6">
    <location>
        <begin position="238"/>
        <end position="258"/>
    </location>
</feature>
<dbReference type="InterPro" id="IPR005829">
    <property type="entry name" value="Sugar_transporter_CS"/>
</dbReference>
<dbReference type="PANTHER" id="PTHR23502:SF134">
    <property type="entry name" value="MAJOR FACILITATOR SUPERFAMILY (MFS) PROFILE DOMAIN-CONTAINING PROTEIN-RELATED"/>
    <property type="match status" value="1"/>
</dbReference>
<feature type="transmembrane region" description="Helical" evidence="6">
    <location>
        <begin position="1049"/>
        <end position="1074"/>
    </location>
</feature>
<evidence type="ECO:0000259" key="7">
    <source>
        <dbReference type="PROSITE" id="PS50850"/>
    </source>
</evidence>
<evidence type="ECO:0000256" key="5">
    <source>
        <dbReference type="SAM" id="MobiDB-lite"/>
    </source>
</evidence>
<feature type="transmembrane region" description="Helical" evidence="6">
    <location>
        <begin position="984"/>
        <end position="1001"/>
    </location>
</feature>
<feature type="transmembrane region" description="Helical" evidence="6">
    <location>
        <begin position="867"/>
        <end position="886"/>
    </location>
</feature>
<evidence type="ECO:0000256" key="6">
    <source>
        <dbReference type="SAM" id="Phobius"/>
    </source>
</evidence>
<dbReference type="GO" id="GO:0022857">
    <property type="term" value="F:transmembrane transporter activity"/>
    <property type="evidence" value="ECO:0007669"/>
    <property type="project" value="InterPro"/>
</dbReference>
<feature type="transmembrane region" description="Helical" evidence="6">
    <location>
        <begin position="774"/>
        <end position="792"/>
    </location>
</feature>
<feature type="transmembrane region" description="Helical" evidence="6">
    <location>
        <begin position="483"/>
        <end position="508"/>
    </location>
</feature>
<feature type="transmembrane region" description="Helical" evidence="6">
    <location>
        <begin position="420"/>
        <end position="438"/>
    </location>
</feature>
<dbReference type="InterPro" id="IPR036259">
    <property type="entry name" value="MFS_trans_sf"/>
</dbReference>
<feature type="domain" description="Major facilitator superfamily (MFS) profile" evidence="7">
    <location>
        <begin position="143"/>
        <end position="580"/>
    </location>
</feature>
<dbReference type="PROSITE" id="PS50850">
    <property type="entry name" value="MFS"/>
    <property type="match status" value="2"/>
</dbReference>
<dbReference type="GO" id="GO:0140115">
    <property type="term" value="P:export across plasma membrane"/>
    <property type="evidence" value="ECO:0007669"/>
    <property type="project" value="UniProtKB-ARBA"/>
</dbReference>
<feature type="transmembrane region" description="Helical" evidence="6">
    <location>
        <begin position="142"/>
        <end position="163"/>
    </location>
</feature>
<feature type="transmembrane region" description="Helical" evidence="6">
    <location>
        <begin position="208"/>
        <end position="226"/>
    </location>
</feature>
<reference evidence="8 9" key="1">
    <citation type="submission" date="2016-06" db="EMBL/GenBank/DDBJ databases">
        <title>Evolution of pathogenesis and genome organization in the Tremellales.</title>
        <authorList>
            <person name="Cuomo C."/>
            <person name="Litvintseva A."/>
            <person name="Heitman J."/>
            <person name="Chen Y."/>
            <person name="Sun S."/>
            <person name="Springer D."/>
            <person name="Dromer F."/>
            <person name="Young S."/>
            <person name="Zeng Q."/>
            <person name="Chapman S."/>
            <person name="Gujja S."/>
            <person name="Saif S."/>
            <person name="Birren B."/>
        </authorList>
    </citation>
    <scope>NUCLEOTIDE SEQUENCE [LARGE SCALE GENOMIC DNA]</scope>
    <source>
        <strain evidence="8 9">CBS 6039</strain>
    </source>
</reference>
<dbReference type="Proteomes" id="UP000094065">
    <property type="component" value="Unassembled WGS sequence"/>
</dbReference>
<dbReference type="STRING" id="1295533.A0A1E3I0Z0"/>
<feature type="region of interest" description="Disordered" evidence="5">
    <location>
        <begin position="54"/>
        <end position="87"/>
    </location>
</feature>
<feature type="region of interest" description="Disordered" evidence="5">
    <location>
        <begin position="1"/>
        <end position="33"/>
    </location>
</feature>
<feature type="compositionally biased region" description="Basic and acidic residues" evidence="5">
    <location>
        <begin position="1"/>
        <end position="11"/>
    </location>
</feature>
<evidence type="ECO:0000256" key="2">
    <source>
        <dbReference type="ARBA" id="ARBA00022692"/>
    </source>
</evidence>
<feature type="transmembrane region" description="Helical" evidence="6">
    <location>
        <begin position="836"/>
        <end position="855"/>
    </location>
</feature>
<dbReference type="PROSITE" id="PS00216">
    <property type="entry name" value="SUGAR_TRANSPORT_1"/>
    <property type="match status" value="2"/>
</dbReference>
<feature type="domain" description="Major facilitator superfamily (MFS) profile" evidence="7">
    <location>
        <begin position="709"/>
        <end position="1146"/>
    </location>
</feature>
<dbReference type="RefSeq" id="XP_018996581.1">
    <property type="nucleotide sequence ID" value="XM_019136178.1"/>
</dbReference>
<feature type="transmembrane region" description="Helical" evidence="6">
    <location>
        <begin position="804"/>
        <end position="824"/>
    </location>
</feature>
<feature type="transmembrane region" description="Helical" evidence="6">
    <location>
        <begin position="459"/>
        <end position="477"/>
    </location>
</feature>
<feature type="region of interest" description="Disordered" evidence="5">
    <location>
        <begin position="632"/>
        <end position="654"/>
    </location>
</feature>
<evidence type="ECO:0000256" key="4">
    <source>
        <dbReference type="ARBA" id="ARBA00023136"/>
    </source>
</evidence>
<comment type="caution">
    <text evidence="8">The sequence shown here is derived from an EMBL/GenBank/DDBJ whole genome shotgun (WGS) entry which is preliminary data.</text>
</comment>
<name>A0A1E3I0Z0_9TREE</name>
<dbReference type="FunFam" id="1.20.1250.20:FF:000082">
    <property type="entry name" value="MFS multidrug transporter, putative"/>
    <property type="match status" value="2"/>
</dbReference>
<dbReference type="SUPFAM" id="SSF103473">
    <property type="entry name" value="MFS general substrate transporter"/>
    <property type="match status" value="2"/>
</dbReference>
<dbReference type="OrthoDB" id="5376138at2759"/>
<evidence type="ECO:0000313" key="9">
    <source>
        <dbReference type="Proteomes" id="UP000094065"/>
    </source>
</evidence>
<feature type="compositionally biased region" description="Basic and acidic residues" evidence="5">
    <location>
        <begin position="632"/>
        <end position="644"/>
    </location>
</feature>